<organism evidence="2">
    <name type="scientific">Pseudogemmatithrix spongiicola</name>
    <dbReference type="NCBI Taxonomy" id="3062599"/>
    <lineage>
        <taxon>Bacteria</taxon>
        <taxon>Pseudomonadati</taxon>
        <taxon>Gemmatimonadota</taxon>
        <taxon>Gemmatimonadia</taxon>
        <taxon>Gemmatimonadales</taxon>
        <taxon>Gemmatimonadaceae</taxon>
        <taxon>Pseudogemmatithrix</taxon>
    </lineage>
</organism>
<feature type="signal peptide" evidence="1">
    <location>
        <begin position="1"/>
        <end position="28"/>
    </location>
</feature>
<dbReference type="EMBL" id="CP130613">
    <property type="protein sequence ID" value="WKW16382.1"/>
    <property type="molecule type" value="Genomic_DNA"/>
</dbReference>
<evidence type="ECO:0000256" key="1">
    <source>
        <dbReference type="SAM" id="SignalP"/>
    </source>
</evidence>
<evidence type="ECO:0000313" key="4">
    <source>
        <dbReference type="Proteomes" id="UP001229955"/>
    </source>
</evidence>
<accession>A0AA49JX31</accession>
<evidence type="ECO:0008006" key="5">
    <source>
        <dbReference type="Google" id="ProtNLM"/>
    </source>
</evidence>
<dbReference type="RefSeq" id="WP_367886329.1">
    <property type="nucleotide sequence ID" value="NZ_CP130612.1"/>
</dbReference>
<accession>A0AA49K2U2</accession>
<name>A0AA49JX31_9BACT</name>
<proteinExistence type="predicted"/>
<sequence length="272" mass="29406">MSIRVSRHAVYLLALLGLSACLPQPVEWAEETRRRDGIVAESSVLVLDADAADGVQLVPQWTPPAWPEEPSACTATRRATRALGEEAYASWFTVRADSSVLLRVARSDDGGHTWQPAVTADSLDVGRAGCARPVPYIAADSLNGYVHLVYFLDAREGAGVFFTHTMERGALFHEPVPIVYGDRPSQAAVASRGDTVIVAYEDPNSRLPRLGLALSRVQGHIFEHRIPASDETGEARTPRVALRGTQLVVAWTATSRGGTSPRTAIRAGTLTW</sequence>
<gene>
    <name evidence="2" type="ORF">Strain138_002796</name>
    <name evidence="3" type="ORF">Strain318_002796</name>
</gene>
<dbReference type="AlphaFoldDB" id="A0AA49JX31"/>
<dbReference type="EMBL" id="CP130612">
    <property type="protein sequence ID" value="WKW13475.1"/>
    <property type="molecule type" value="Genomic_DNA"/>
</dbReference>
<dbReference type="Proteomes" id="UP001229955">
    <property type="component" value="Chromosome"/>
</dbReference>
<dbReference type="PROSITE" id="PS51257">
    <property type="entry name" value="PROKAR_LIPOPROTEIN"/>
    <property type="match status" value="1"/>
</dbReference>
<keyword evidence="4" id="KW-1185">Reference proteome</keyword>
<protein>
    <recommendedName>
        <fullName evidence="5">Exo-alpha-sialidase</fullName>
    </recommendedName>
</protein>
<reference evidence="2" key="1">
    <citation type="submission" date="2023-07" db="EMBL/GenBank/DDBJ databases">
        <authorList>
            <person name="Haufschild T."/>
            <person name="Kallscheuer N."/>
            <person name="Hammer J."/>
            <person name="Kohn T."/>
            <person name="Kabuu M."/>
            <person name="Jogler M."/>
            <person name="Wohfarth N."/>
            <person name="Heuer A."/>
            <person name="Rohde M."/>
            <person name="van Teeseling M.C.F."/>
            <person name="Jogler C."/>
        </authorList>
    </citation>
    <scope>NUCLEOTIDE SEQUENCE</scope>
    <source>
        <strain evidence="2">Strain 138</strain>
        <strain evidence="3">Strain 318</strain>
    </source>
</reference>
<evidence type="ECO:0000313" key="2">
    <source>
        <dbReference type="EMBL" id="WKW13475.1"/>
    </source>
</evidence>
<dbReference type="KEGG" id="pspc:Strain318_002796"/>
<evidence type="ECO:0000313" key="3">
    <source>
        <dbReference type="EMBL" id="WKW16382.1"/>
    </source>
</evidence>
<dbReference type="InterPro" id="IPR036278">
    <property type="entry name" value="Sialidase_sf"/>
</dbReference>
<feature type="chain" id="PRO_5041391893" description="Exo-alpha-sialidase" evidence="1">
    <location>
        <begin position="29"/>
        <end position="272"/>
    </location>
</feature>
<dbReference type="SUPFAM" id="SSF50939">
    <property type="entry name" value="Sialidases"/>
    <property type="match status" value="1"/>
</dbReference>
<keyword evidence="1" id="KW-0732">Signal</keyword>